<dbReference type="Proteomes" id="UP000708148">
    <property type="component" value="Unassembled WGS sequence"/>
</dbReference>
<dbReference type="AlphaFoldDB" id="A0A8S1J9I8"/>
<feature type="compositionally biased region" description="Basic and acidic residues" evidence="1">
    <location>
        <begin position="217"/>
        <end position="242"/>
    </location>
</feature>
<evidence type="ECO:0000313" key="3">
    <source>
        <dbReference type="Proteomes" id="UP000708148"/>
    </source>
</evidence>
<keyword evidence="3" id="KW-1185">Reference proteome</keyword>
<feature type="compositionally biased region" description="Basic residues" evidence="1">
    <location>
        <begin position="243"/>
        <end position="262"/>
    </location>
</feature>
<dbReference type="OrthoDB" id="1892825at2759"/>
<sequence>MDSQSEHKKKKKKRKLGSEENSADVGGHAGRKEKKKKSKKHNKEKDRSEGEGHVGGGPSTDNDGRDTCAAPPPSKYVPGGDFERLSSSFLDASELNDDTEVWLLQVPYQLMPLKHLADYEWHMEKLCEIEPDRIASLRDAEGADQFSVLAYDNGGESDAVVLNAEDGGTVRTLPVTMCGRIIPQLLVANEETKDTDQQQNQQNPDDGGSQVMTVTGKEGKEKRKEKVQRGKEEGEGGREYRKNGKKKIRGDKEKKKKHRVKKLPLEGEKAT</sequence>
<feature type="compositionally biased region" description="Basic residues" evidence="1">
    <location>
        <begin position="29"/>
        <end position="42"/>
    </location>
</feature>
<protein>
    <submittedName>
        <fullName evidence="2">Uncharacterized protein</fullName>
    </submittedName>
</protein>
<feature type="compositionally biased region" description="Basic and acidic residues" evidence="1">
    <location>
        <begin position="43"/>
        <end position="52"/>
    </location>
</feature>
<gene>
    <name evidence="2" type="ORF">OSTQU699_LOCUS8045</name>
</gene>
<name>A0A8S1J9I8_9CHLO</name>
<evidence type="ECO:0000313" key="2">
    <source>
        <dbReference type="EMBL" id="CAD7702688.1"/>
    </source>
</evidence>
<dbReference type="EMBL" id="CAJHUC010001911">
    <property type="protein sequence ID" value="CAD7702688.1"/>
    <property type="molecule type" value="Genomic_DNA"/>
</dbReference>
<feature type="region of interest" description="Disordered" evidence="1">
    <location>
        <begin position="1"/>
        <end position="80"/>
    </location>
</feature>
<reference evidence="2" key="1">
    <citation type="submission" date="2020-12" db="EMBL/GenBank/DDBJ databases">
        <authorList>
            <person name="Iha C."/>
        </authorList>
    </citation>
    <scope>NUCLEOTIDE SEQUENCE</scope>
</reference>
<organism evidence="2 3">
    <name type="scientific">Ostreobium quekettii</name>
    <dbReference type="NCBI Taxonomy" id="121088"/>
    <lineage>
        <taxon>Eukaryota</taxon>
        <taxon>Viridiplantae</taxon>
        <taxon>Chlorophyta</taxon>
        <taxon>core chlorophytes</taxon>
        <taxon>Ulvophyceae</taxon>
        <taxon>TCBD clade</taxon>
        <taxon>Bryopsidales</taxon>
        <taxon>Ostreobineae</taxon>
        <taxon>Ostreobiaceae</taxon>
        <taxon>Ostreobium</taxon>
    </lineage>
</organism>
<accession>A0A8S1J9I8</accession>
<feature type="region of interest" description="Disordered" evidence="1">
    <location>
        <begin position="191"/>
        <end position="271"/>
    </location>
</feature>
<evidence type="ECO:0000256" key="1">
    <source>
        <dbReference type="SAM" id="MobiDB-lite"/>
    </source>
</evidence>
<comment type="caution">
    <text evidence="2">The sequence shown here is derived from an EMBL/GenBank/DDBJ whole genome shotgun (WGS) entry which is preliminary data.</text>
</comment>
<proteinExistence type="predicted"/>